<dbReference type="InterPro" id="IPR001763">
    <property type="entry name" value="Rhodanese-like_dom"/>
</dbReference>
<dbReference type="AlphaFoldDB" id="A0A9W9CZE3"/>
<evidence type="ECO:0000256" key="3">
    <source>
        <dbReference type="ARBA" id="ARBA00023002"/>
    </source>
</evidence>
<evidence type="ECO:0000259" key="4">
    <source>
        <dbReference type="PROSITE" id="PS50206"/>
    </source>
</evidence>
<dbReference type="Proteomes" id="UP001140453">
    <property type="component" value="Unassembled WGS sequence"/>
</dbReference>
<evidence type="ECO:0000313" key="5">
    <source>
        <dbReference type="EMBL" id="KAJ4394496.1"/>
    </source>
</evidence>
<dbReference type="PANTHER" id="PTHR46865:SF7">
    <property type="entry name" value="MONOOXYGENASE, PUTATIVE (AFU_ORTHOLOGUE AFUA_8G07040)-RELATED"/>
    <property type="match status" value="1"/>
</dbReference>
<keyword evidence="3" id="KW-0560">Oxidoreductase</keyword>
<keyword evidence="1" id="KW-0285">Flavoprotein</keyword>
<keyword evidence="2" id="KW-0274">FAD</keyword>
<dbReference type="PANTHER" id="PTHR46865">
    <property type="entry name" value="OXIDOREDUCTASE-RELATED"/>
    <property type="match status" value="1"/>
</dbReference>
<dbReference type="Pfam" id="PF01494">
    <property type="entry name" value="FAD_binding_3"/>
    <property type="match status" value="1"/>
</dbReference>
<evidence type="ECO:0000313" key="6">
    <source>
        <dbReference type="Proteomes" id="UP001140453"/>
    </source>
</evidence>
<dbReference type="SUPFAM" id="SSF51905">
    <property type="entry name" value="FAD/NAD(P)-binding domain"/>
    <property type="match status" value="1"/>
</dbReference>
<dbReference type="GO" id="GO:0016491">
    <property type="term" value="F:oxidoreductase activity"/>
    <property type="evidence" value="ECO:0007669"/>
    <property type="project" value="UniProtKB-KW"/>
</dbReference>
<keyword evidence="6" id="KW-1185">Reference proteome</keyword>
<dbReference type="InterPro" id="IPR002938">
    <property type="entry name" value="FAD-bd"/>
</dbReference>
<proteinExistence type="predicted"/>
<protein>
    <recommendedName>
        <fullName evidence="4">Rhodanese domain-containing protein</fullName>
    </recommendedName>
</protein>
<feature type="domain" description="Rhodanese" evidence="4">
    <location>
        <begin position="12"/>
        <end position="53"/>
    </location>
</feature>
<dbReference type="OrthoDB" id="655030at2759"/>
<dbReference type="InterPro" id="IPR051704">
    <property type="entry name" value="FAD_aromatic-hydroxylase"/>
</dbReference>
<reference evidence="5" key="1">
    <citation type="submission" date="2022-10" db="EMBL/GenBank/DDBJ databases">
        <title>Tapping the CABI collections for fungal endophytes: first genome assemblies for Collariella, Neodidymelliopsis, Ascochyta clinopodiicola, Didymella pomorum, Didymosphaeria variabile, Neocosmospora piperis and Neocucurbitaria cava.</title>
        <authorList>
            <person name="Hill R."/>
        </authorList>
    </citation>
    <scope>NUCLEOTIDE SEQUENCE</scope>
    <source>
        <strain evidence="5">IMI 355082</strain>
    </source>
</reference>
<name>A0A9W9CZE3_9PEZI</name>
<organism evidence="5 6">
    <name type="scientific">Gnomoniopsis smithogilvyi</name>
    <dbReference type="NCBI Taxonomy" id="1191159"/>
    <lineage>
        <taxon>Eukaryota</taxon>
        <taxon>Fungi</taxon>
        <taxon>Dikarya</taxon>
        <taxon>Ascomycota</taxon>
        <taxon>Pezizomycotina</taxon>
        <taxon>Sordariomycetes</taxon>
        <taxon>Sordariomycetidae</taxon>
        <taxon>Diaporthales</taxon>
        <taxon>Gnomoniaceae</taxon>
        <taxon>Gnomoniopsis</taxon>
    </lineage>
</organism>
<comment type="caution">
    <text evidence="5">The sequence shown here is derived from an EMBL/GenBank/DDBJ whole genome shotgun (WGS) entry which is preliminary data.</text>
</comment>
<sequence>MTDMASRVHLKVLVCGGGIAGNALSFWLTKLGHNVTVLEKYPGLRATGLQLDLRGAGIEVMKRMGLEQAFRAKRTPEEGMQMVDSTGKQRAWFPAIKPKAGEKQGFTTEYEMMRGDICRILHDAAVSRSTRAGVKTSAEYVFGTAIKSFQQNDLAVDVHFEDGTSGSYDLLVGADGQWSRTRRMMLASGPDSVTAGGSDGFHPVPGLYFACFTMQRPIQEGEGYIATSYLATKRRGILTRRHSPTEIQVTLSCREDSEWMRNVSRGDVNAEKKAMANIFEGAGWQSDEIVEAMRKSPDFYGERLGFVKLAPWWVHTYSPAKLDVMLGGVSVRRRARTASWLRSIHMKQNSDPLWMKCQKGFWKTPQKSGRWRRLLHKSPL</sequence>
<dbReference type="InterPro" id="IPR036188">
    <property type="entry name" value="FAD/NAD-bd_sf"/>
</dbReference>
<dbReference type="Gene3D" id="3.50.50.60">
    <property type="entry name" value="FAD/NAD(P)-binding domain"/>
    <property type="match status" value="1"/>
</dbReference>
<evidence type="ECO:0000256" key="1">
    <source>
        <dbReference type="ARBA" id="ARBA00022630"/>
    </source>
</evidence>
<dbReference type="GO" id="GO:0071949">
    <property type="term" value="F:FAD binding"/>
    <property type="evidence" value="ECO:0007669"/>
    <property type="project" value="InterPro"/>
</dbReference>
<accession>A0A9W9CZE3</accession>
<evidence type="ECO:0000256" key="2">
    <source>
        <dbReference type="ARBA" id="ARBA00022827"/>
    </source>
</evidence>
<gene>
    <name evidence="5" type="ORF">N0V93_003714</name>
</gene>
<dbReference type="EMBL" id="JAPEVB010000002">
    <property type="protein sequence ID" value="KAJ4394496.1"/>
    <property type="molecule type" value="Genomic_DNA"/>
</dbReference>
<dbReference type="PROSITE" id="PS50206">
    <property type="entry name" value="RHODANESE_3"/>
    <property type="match status" value="1"/>
</dbReference>